<feature type="non-terminal residue" evidence="3">
    <location>
        <position position="1"/>
    </location>
</feature>
<evidence type="ECO:0000313" key="3">
    <source>
        <dbReference type="EMBL" id="PCH43106.1"/>
    </source>
</evidence>
<protein>
    <recommendedName>
        <fullName evidence="2">DUF6533 domain-containing protein</fullName>
    </recommendedName>
</protein>
<name>A0A2H3JLM1_WOLCO</name>
<reference evidence="3 4" key="1">
    <citation type="journal article" date="2012" name="Science">
        <title>The Paleozoic origin of enzymatic lignin decomposition reconstructed from 31 fungal genomes.</title>
        <authorList>
            <person name="Floudas D."/>
            <person name="Binder M."/>
            <person name="Riley R."/>
            <person name="Barry K."/>
            <person name="Blanchette R.A."/>
            <person name="Henrissat B."/>
            <person name="Martinez A.T."/>
            <person name="Otillar R."/>
            <person name="Spatafora J.W."/>
            <person name="Yadav J.S."/>
            <person name="Aerts A."/>
            <person name="Benoit I."/>
            <person name="Boyd A."/>
            <person name="Carlson A."/>
            <person name="Copeland A."/>
            <person name="Coutinho P.M."/>
            <person name="de Vries R.P."/>
            <person name="Ferreira P."/>
            <person name="Findley K."/>
            <person name="Foster B."/>
            <person name="Gaskell J."/>
            <person name="Glotzer D."/>
            <person name="Gorecki P."/>
            <person name="Heitman J."/>
            <person name="Hesse C."/>
            <person name="Hori C."/>
            <person name="Igarashi K."/>
            <person name="Jurgens J.A."/>
            <person name="Kallen N."/>
            <person name="Kersten P."/>
            <person name="Kohler A."/>
            <person name="Kuees U."/>
            <person name="Kumar T.K.A."/>
            <person name="Kuo A."/>
            <person name="LaButti K."/>
            <person name="Larrondo L.F."/>
            <person name="Lindquist E."/>
            <person name="Ling A."/>
            <person name="Lombard V."/>
            <person name="Lucas S."/>
            <person name="Lundell T."/>
            <person name="Martin R."/>
            <person name="McLaughlin D.J."/>
            <person name="Morgenstern I."/>
            <person name="Morin E."/>
            <person name="Murat C."/>
            <person name="Nagy L.G."/>
            <person name="Nolan M."/>
            <person name="Ohm R.A."/>
            <person name="Patyshakuliyeva A."/>
            <person name="Rokas A."/>
            <person name="Ruiz-Duenas F.J."/>
            <person name="Sabat G."/>
            <person name="Salamov A."/>
            <person name="Samejima M."/>
            <person name="Schmutz J."/>
            <person name="Slot J.C."/>
            <person name="St John F."/>
            <person name="Stenlid J."/>
            <person name="Sun H."/>
            <person name="Sun S."/>
            <person name="Syed K."/>
            <person name="Tsang A."/>
            <person name="Wiebenga A."/>
            <person name="Young D."/>
            <person name="Pisabarro A."/>
            <person name="Eastwood D.C."/>
            <person name="Martin F."/>
            <person name="Cullen D."/>
            <person name="Grigoriev I.V."/>
            <person name="Hibbett D.S."/>
        </authorList>
    </citation>
    <scope>NUCLEOTIDE SEQUENCE [LARGE SCALE GENOMIC DNA]</scope>
    <source>
        <strain evidence="3 4">MD-104</strain>
    </source>
</reference>
<dbReference type="AlphaFoldDB" id="A0A2H3JLM1"/>
<dbReference type="OMA" id="MIVWECL"/>
<dbReference type="OrthoDB" id="2803882at2759"/>
<evidence type="ECO:0000256" key="1">
    <source>
        <dbReference type="SAM" id="Phobius"/>
    </source>
</evidence>
<feature type="transmembrane region" description="Helical" evidence="1">
    <location>
        <begin position="89"/>
        <end position="108"/>
    </location>
</feature>
<organism evidence="3 4">
    <name type="scientific">Wolfiporia cocos (strain MD-104)</name>
    <name type="common">Brown rot fungus</name>
    <dbReference type="NCBI Taxonomy" id="742152"/>
    <lineage>
        <taxon>Eukaryota</taxon>
        <taxon>Fungi</taxon>
        <taxon>Dikarya</taxon>
        <taxon>Basidiomycota</taxon>
        <taxon>Agaricomycotina</taxon>
        <taxon>Agaricomycetes</taxon>
        <taxon>Polyporales</taxon>
        <taxon>Phaeolaceae</taxon>
        <taxon>Wolfiporia</taxon>
    </lineage>
</organism>
<sequence length="113" mass="12772">LVIYEHAITLSAEYDLVWRRRLTSVSIVFLLNRYTTLAWSILSYVMIFAHASTSCDNVSRTWFVCMIVWECLWAALGAARVYAISGRKWILSVLTLALGLIDPGTNIVSSLRS</sequence>
<keyword evidence="4" id="KW-1185">Reference proteome</keyword>
<accession>A0A2H3JLM1</accession>
<feature type="transmembrane region" description="Helical" evidence="1">
    <location>
        <begin position="27"/>
        <end position="49"/>
    </location>
</feature>
<evidence type="ECO:0000259" key="2">
    <source>
        <dbReference type="Pfam" id="PF20151"/>
    </source>
</evidence>
<feature type="transmembrane region" description="Helical" evidence="1">
    <location>
        <begin position="61"/>
        <end position="83"/>
    </location>
</feature>
<gene>
    <name evidence="3" type="ORF">WOLCODRAFT_74096</name>
</gene>
<evidence type="ECO:0000313" key="4">
    <source>
        <dbReference type="Proteomes" id="UP000218811"/>
    </source>
</evidence>
<keyword evidence="1" id="KW-0472">Membrane</keyword>
<keyword evidence="1" id="KW-1133">Transmembrane helix</keyword>
<dbReference type="Pfam" id="PF20151">
    <property type="entry name" value="DUF6533"/>
    <property type="match status" value="1"/>
</dbReference>
<keyword evidence="1" id="KW-0812">Transmembrane</keyword>
<dbReference type="Proteomes" id="UP000218811">
    <property type="component" value="Unassembled WGS sequence"/>
</dbReference>
<feature type="domain" description="DUF6533" evidence="2">
    <location>
        <begin position="1"/>
        <end position="38"/>
    </location>
</feature>
<proteinExistence type="predicted"/>
<dbReference type="InterPro" id="IPR045340">
    <property type="entry name" value="DUF6533"/>
</dbReference>
<dbReference type="EMBL" id="KB468135">
    <property type="protein sequence ID" value="PCH43106.1"/>
    <property type="molecule type" value="Genomic_DNA"/>
</dbReference>